<sequence>MDQSKPVENSVIDQSKLQENSAMDKSKLLENSATNQSKPATKPPKNSVMSSGLKGKLIKLKDVSFSFKITCKSDLMQELGMKLGPVMQTAEFHFNRTFLLGRNYRNIVTSSDVDVDEVFKFLKGLPYNLNPVLHRAMIKQDHSMQFTLLEHHENPLGLNKLHRAISEGRYYLDGAPITDQEYHQQVEWKHQVAQIQMTALNYMIEHNCPEVIADPTGDYSLQIEELRTAPLGSCRSAFCRICERFPEPQKRSKLKDPKVFLNQLTHIEEAVLRFVSGLSAPMLDLEKRDSFLGNLSVNVNHTGEVMVRLGVSAPVTEELKTALTEYFQSGDGKDCNVTSLQLTDVGSTKSQSHYVLYGSDHLVEQYGDLQSRVYPNTEMWGQPPGVILMCNTVVELLDLLDRPQDVAVVVFGHASGILGMHLAKFCGRVFMIDFSPMSRILEDLQLNNIKNCVLVETSDRTYKAFQDSLEGLGPDLRAFRTVYGVILNASTLGKALIKDRAKEVRSSVLEKVVYAFRQSHGNFMELEHLLKPFESGSVPSNPLVPVKVVPVDLLPCLIFTQFAVLCVRKMSLQGRLVANKEFHGFALSNLKRIQKDSNSIGVPQRTDDPISSNLKLIHKDSNSIGVPQRTDDPASSNLKLIHKGSNNIGVLRRTDDPASSNLKLIQKDSNSIGVPRRTDDPASSNLKLIQKGSNNIDVLRRTDDPASSNLKLIQKGSNNIGTHKKKKTFSKKRSARSKARLALFKSKRDLFTGQNSGRQTRSAKADSSSSTVKSASQKVEDYRIGYKIDFEWRDSAATDRFDYSNDWSAGGLKRSYCEEQLVPQEGFKRRRQDPQGSYGNQIMNTMGGAIFHSLNLRPAHTRVEKLHLDTALVFSDTLTRNKRVIDKCLGDVSSPRAWPTDRNRGEDPLEQQEQRVWSSDFSKDERAVYQSGKSAIAGRELLPSRSDSLRSLSGHKSLEFGSSNVWPRLQELDPLQFKLEGLKKEERKFQEMTRGRAMVNDERLTQHALYRGQEMTRGRAMVNDERFTQPTLYRDQEMTRGRAMVNDERFTQPALYRDQEMTRGRAMVNDERFTQPALYRGQEMTRGRAMVNDERFTQPALYRGQEMTRGRAMVNDERFTQPALYRDQEMTRGKAMVNDERFTQPALYRGQEMTRGRAMVNDEKLAHSALYKGY</sequence>
<feature type="compositionally biased region" description="Polar residues" evidence="1">
    <location>
        <begin position="1"/>
        <end position="21"/>
    </location>
</feature>
<dbReference type="SUPFAM" id="SSF53335">
    <property type="entry name" value="S-adenosyl-L-methionine-dependent methyltransferases"/>
    <property type="match status" value="1"/>
</dbReference>
<organism evidence="2">
    <name type="scientific">Timema bartmani</name>
    <dbReference type="NCBI Taxonomy" id="61472"/>
    <lineage>
        <taxon>Eukaryota</taxon>
        <taxon>Metazoa</taxon>
        <taxon>Ecdysozoa</taxon>
        <taxon>Arthropoda</taxon>
        <taxon>Hexapoda</taxon>
        <taxon>Insecta</taxon>
        <taxon>Pterygota</taxon>
        <taxon>Neoptera</taxon>
        <taxon>Polyneoptera</taxon>
        <taxon>Phasmatodea</taxon>
        <taxon>Timematodea</taxon>
        <taxon>Timematoidea</taxon>
        <taxon>Timematidae</taxon>
        <taxon>Timema</taxon>
    </lineage>
</organism>
<accession>A0A7R9I3E3</accession>
<feature type="compositionally biased region" description="Low complexity" evidence="1">
    <location>
        <begin position="765"/>
        <end position="774"/>
    </location>
</feature>
<feature type="region of interest" description="Disordered" evidence="1">
    <location>
        <begin position="750"/>
        <end position="774"/>
    </location>
</feature>
<gene>
    <name evidence="2" type="ORF">TBIB3V08_LOCUS8524</name>
</gene>
<protein>
    <submittedName>
        <fullName evidence="2">Uncharacterized protein</fullName>
    </submittedName>
</protein>
<proteinExistence type="predicted"/>
<name>A0A7R9I3E3_9NEOP</name>
<dbReference type="Gene3D" id="3.40.50.150">
    <property type="entry name" value="Vaccinia Virus protein VP39"/>
    <property type="match status" value="1"/>
</dbReference>
<feature type="region of interest" description="Disordered" evidence="1">
    <location>
        <begin position="895"/>
        <end position="917"/>
    </location>
</feature>
<feature type="compositionally biased region" description="Polar residues" evidence="1">
    <location>
        <begin position="29"/>
        <end position="39"/>
    </location>
</feature>
<dbReference type="Gene3D" id="2.40.50.1070">
    <property type="match status" value="1"/>
</dbReference>
<dbReference type="EMBL" id="OD567821">
    <property type="protein sequence ID" value="CAD7446190.1"/>
    <property type="molecule type" value="Genomic_DNA"/>
</dbReference>
<evidence type="ECO:0000313" key="2">
    <source>
        <dbReference type="EMBL" id="CAD7446190.1"/>
    </source>
</evidence>
<dbReference type="AlphaFoldDB" id="A0A7R9I3E3"/>
<dbReference type="InterPro" id="IPR029063">
    <property type="entry name" value="SAM-dependent_MTases_sf"/>
</dbReference>
<reference evidence="2" key="1">
    <citation type="submission" date="2020-11" db="EMBL/GenBank/DDBJ databases">
        <authorList>
            <person name="Tran Van P."/>
        </authorList>
    </citation>
    <scope>NUCLEOTIDE SEQUENCE</scope>
</reference>
<evidence type="ECO:0000256" key="1">
    <source>
        <dbReference type="SAM" id="MobiDB-lite"/>
    </source>
</evidence>
<feature type="region of interest" description="Disordered" evidence="1">
    <location>
        <begin position="1"/>
        <end position="50"/>
    </location>
</feature>